<protein>
    <submittedName>
        <fullName evidence="2">Uncharacterized protein</fullName>
    </submittedName>
</protein>
<evidence type="ECO:0000313" key="3">
    <source>
        <dbReference type="Proteomes" id="UP001303373"/>
    </source>
</evidence>
<evidence type="ECO:0000256" key="1">
    <source>
        <dbReference type="SAM" id="Phobius"/>
    </source>
</evidence>
<keyword evidence="1" id="KW-0472">Membrane</keyword>
<accession>A0AAQ3M6J8</accession>
<feature type="transmembrane region" description="Helical" evidence="1">
    <location>
        <begin position="80"/>
        <end position="99"/>
    </location>
</feature>
<feature type="transmembrane region" description="Helical" evidence="1">
    <location>
        <begin position="12"/>
        <end position="32"/>
    </location>
</feature>
<gene>
    <name evidence="2" type="ORF">R9X50_00470600</name>
</gene>
<name>A0AAQ3M6J8_9PEZI</name>
<dbReference type="AlphaFoldDB" id="A0AAQ3M6J8"/>
<keyword evidence="3" id="KW-1185">Reference proteome</keyword>
<keyword evidence="1" id="KW-1133">Transmembrane helix</keyword>
<reference evidence="2 3" key="1">
    <citation type="submission" date="2023-11" db="EMBL/GenBank/DDBJ databases">
        <title>An acidophilic fungus is an integral part of prey digestion in a carnivorous sundew plant.</title>
        <authorList>
            <person name="Tsai I.J."/>
        </authorList>
    </citation>
    <scope>NUCLEOTIDE SEQUENCE [LARGE SCALE GENOMIC DNA]</scope>
    <source>
        <strain evidence="2">169a</strain>
    </source>
</reference>
<dbReference type="Proteomes" id="UP001303373">
    <property type="component" value="Chromosome 7"/>
</dbReference>
<sequence length="468" mass="50715">MLTSLNSSMVRLAFRLYFIIFLTLTGILGGQLNKYWSRLRLLQRRDVKASHMTGWISGFGFFTTTWDLKSIPGGWRLGSVMGITAALAFVADLLVAYFVHTKDVTARCSFGQGLVIDVSSVPTFAFPPVNGRPVSVAMNAQAISVSNGGPYGIFRKVNSDLDFRADSRDILGSWQCSQTSEVTYDPSISSTDIANDLVSRGLMYESWAKDATINGSSGLETHLVVWASDYGSGGSTYDVLISVDLVADPESQKIMSNFNCQVNSGVVDSVLPTVVSDQSLTAWVPTLQGGCYDGSGTPAITNVNAFLEQLLNAMVMVQGGKNSLLNSPLDENTQGCLLAETYIGLPVIAVGGIVALDFILVASSLILVFTRYRTQKSYNQGAKDDKDSMEAVPNGLPGWMLMSARESSWNRRDQGIIDATPESTGKLGHLVCRLQQIRGKWTAKLARAASRNDNGYMMADHGRINDSD</sequence>
<feature type="transmembrane region" description="Helical" evidence="1">
    <location>
        <begin position="342"/>
        <end position="369"/>
    </location>
</feature>
<keyword evidence="1" id="KW-0812">Transmembrane</keyword>
<evidence type="ECO:0000313" key="2">
    <source>
        <dbReference type="EMBL" id="WPH01852.1"/>
    </source>
</evidence>
<proteinExistence type="predicted"/>
<organism evidence="2 3">
    <name type="scientific">Acrodontium crateriforme</name>
    <dbReference type="NCBI Taxonomy" id="150365"/>
    <lineage>
        <taxon>Eukaryota</taxon>
        <taxon>Fungi</taxon>
        <taxon>Dikarya</taxon>
        <taxon>Ascomycota</taxon>
        <taxon>Pezizomycotina</taxon>
        <taxon>Dothideomycetes</taxon>
        <taxon>Dothideomycetidae</taxon>
        <taxon>Mycosphaerellales</taxon>
        <taxon>Teratosphaeriaceae</taxon>
        <taxon>Acrodontium</taxon>
    </lineage>
</organism>
<dbReference type="EMBL" id="CP138586">
    <property type="protein sequence ID" value="WPH01852.1"/>
    <property type="molecule type" value="Genomic_DNA"/>
</dbReference>